<keyword evidence="10" id="KW-1185">Reference proteome</keyword>
<dbReference type="InterPro" id="IPR016162">
    <property type="entry name" value="Ald_DH_N"/>
</dbReference>
<organism evidence="9 10">
    <name type="scientific">Psychrosphaera saromensis</name>
    <dbReference type="NCBI Taxonomy" id="716813"/>
    <lineage>
        <taxon>Bacteria</taxon>
        <taxon>Pseudomonadati</taxon>
        <taxon>Pseudomonadota</taxon>
        <taxon>Gammaproteobacteria</taxon>
        <taxon>Alteromonadales</taxon>
        <taxon>Pseudoalteromonadaceae</taxon>
        <taxon>Psychrosphaera</taxon>
    </lineage>
</organism>
<dbReference type="InterPro" id="IPR016161">
    <property type="entry name" value="Ald_DH/histidinol_DH"/>
</dbReference>
<comment type="similarity">
    <text evidence="1 4 7">Belongs to the aldehyde dehydrogenase family.</text>
</comment>
<feature type="active site" evidence="5">
    <location>
        <position position="240"/>
    </location>
</feature>
<dbReference type="Gene3D" id="3.40.605.10">
    <property type="entry name" value="Aldehyde Dehydrogenase, Chain A, domain 1"/>
    <property type="match status" value="1"/>
</dbReference>
<reference evidence="9 10" key="1">
    <citation type="submission" date="2016-12" db="EMBL/GenBank/DDBJ databases">
        <title>Diversity of luminous bacteria.</title>
        <authorList>
            <person name="Yoshizawa S."/>
            <person name="Kogure K."/>
        </authorList>
    </citation>
    <scope>NUCLEOTIDE SEQUENCE [LARGE SCALE GENOMIC DNA]</scope>
    <source>
        <strain evidence="9 10">SA4-48</strain>
    </source>
</reference>
<dbReference type="CDD" id="cd07087">
    <property type="entry name" value="ALDH_F3-13-14_CALDH-like"/>
    <property type="match status" value="1"/>
</dbReference>
<dbReference type="FunFam" id="3.40.605.10:FF:000004">
    <property type="entry name" value="Aldehyde dehydrogenase"/>
    <property type="match status" value="1"/>
</dbReference>
<evidence type="ECO:0000256" key="4">
    <source>
        <dbReference type="PIRNR" id="PIRNR036492"/>
    </source>
</evidence>
<dbReference type="InterPro" id="IPR029510">
    <property type="entry name" value="Ald_DH_CS_GLU"/>
</dbReference>
<evidence type="ECO:0000313" key="10">
    <source>
        <dbReference type="Proteomes" id="UP000239007"/>
    </source>
</evidence>
<evidence type="ECO:0000256" key="3">
    <source>
        <dbReference type="ARBA" id="ARBA00023027"/>
    </source>
</evidence>
<dbReference type="Proteomes" id="UP000239007">
    <property type="component" value="Unassembled WGS sequence"/>
</dbReference>
<dbReference type="Pfam" id="PF00171">
    <property type="entry name" value="Aldedh"/>
    <property type="match status" value="1"/>
</dbReference>
<dbReference type="PANTHER" id="PTHR43570">
    <property type="entry name" value="ALDEHYDE DEHYDROGENASE"/>
    <property type="match status" value="1"/>
</dbReference>
<dbReference type="OrthoDB" id="9812625at2"/>
<protein>
    <recommendedName>
        <fullName evidence="4">Aldehyde dehydrogenase</fullName>
    </recommendedName>
</protein>
<evidence type="ECO:0000313" key="9">
    <source>
        <dbReference type="EMBL" id="PQJ52397.1"/>
    </source>
</evidence>
<evidence type="ECO:0000256" key="6">
    <source>
        <dbReference type="PROSITE-ProRule" id="PRU10007"/>
    </source>
</evidence>
<dbReference type="PANTHER" id="PTHR43570:SF16">
    <property type="entry name" value="ALDEHYDE DEHYDROGENASE TYPE III, ISOFORM Q"/>
    <property type="match status" value="1"/>
</dbReference>
<evidence type="ECO:0000256" key="2">
    <source>
        <dbReference type="ARBA" id="ARBA00023002"/>
    </source>
</evidence>
<accession>A0A2S7UR40</accession>
<dbReference type="AlphaFoldDB" id="A0A2S7UR40"/>
<evidence type="ECO:0000256" key="7">
    <source>
        <dbReference type="RuleBase" id="RU003345"/>
    </source>
</evidence>
<dbReference type="GO" id="GO:0004029">
    <property type="term" value="F:aldehyde dehydrogenase (NAD+) activity"/>
    <property type="evidence" value="ECO:0007669"/>
    <property type="project" value="TreeGrafter"/>
</dbReference>
<dbReference type="GO" id="GO:0005737">
    <property type="term" value="C:cytoplasm"/>
    <property type="evidence" value="ECO:0007669"/>
    <property type="project" value="TreeGrafter"/>
</dbReference>
<dbReference type="InterPro" id="IPR016160">
    <property type="entry name" value="Ald_DH_CS_CYS"/>
</dbReference>
<dbReference type="InterPro" id="IPR016163">
    <property type="entry name" value="Ald_DH_C"/>
</dbReference>
<keyword evidence="3" id="KW-0520">NAD</keyword>
<dbReference type="PIRSF" id="PIRSF036492">
    <property type="entry name" value="ALDH"/>
    <property type="match status" value="1"/>
</dbReference>
<dbReference type="InterPro" id="IPR012394">
    <property type="entry name" value="Aldehyde_DH_NAD(P)"/>
</dbReference>
<evidence type="ECO:0000259" key="8">
    <source>
        <dbReference type="Pfam" id="PF00171"/>
    </source>
</evidence>
<proteinExistence type="inferred from homology"/>
<evidence type="ECO:0000256" key="5">
    <source>
        <dbReference type="PIRSR" id="PIRSR036492-1"/>
    </source>
</evidence>
<dbReference type="Gene3D" id="3.40.309.10">
    <property type="entry name" value="Aldehyde Dehydrogenase, Chain A, domain 2"/>
    <property type="match status" value="1"/>
</dbReference>
<feature type="domain" description="Aldehyde dehydrogenase" evidence="8">
    <location>
        <begin position="8"/>
        <end position="424"/>
    </location>
</feature>
<dbReference type="RefSeq" id="WP_105050856.1">
    <property type="nucleotide sequence ID" value="NZ_BMYG01000005.1"/>
</dbReference>
<dbReference type="SUPFAM" id="SSF53720">
    <property type="entry name" value="ALDH-like"/>
    <property type="match status" value="1"/>
</dbReference>
<evidence type="ECO:0000256" key="1">
    <source>
        <dbReference type="ARBA" id="ARBA00009986"/>
    </source>
</evidence>
<sequence>MEFISQFKKTFTSGKTRSVEWRHGQLLALKQMLEENEKSIYQALHDDLGKCEFESHISEYAFVLKDIALFLKKTKTWAKTRNVSTPLLLQPGHSKITPEPLGTVLIMGAWNYPLQLVLSPLVAALAAGNCVVLKPSELSVATSKLLAELVPKYLDKSAVAVYEGDVAATTELLKQRFDHIMYTGSEAVGKIVMRAASEYLTPVTLELGGKSPCIVDNNTNLKVTAARIIWGKFINAGQTCIAPDYILVTPLMREPLIKALQQALIKQFGRDPKQSEDYGRIINDRHFQRISGYLKENEERLIIGGQTDKKTKYIAPTLIFNPELTSPIMEEEIFGPLLPIIEIASMDKAIQFINDREKPLALYLFSNDDLTIKMVKNETSSGTLSINDTLTFMLNSDFPFGGVGHSGMGSYHGKWGFDTFSHFKPILHKSFFADMPMRYAPYSNWKQKIFKFLAKF</sequence>
<feature type="active site" evidence="5 6">
    <location>
        <position position="206"/>
    </location>
</feature>
<name>A0A2S7UR40_9GAMM</name>
<dbReference type="InterPro" id="IPR015590">
    <property type="entry name" value="Aldehyde_DH_dom"/>
</dbReference>
<gene>
    <name evidence="9" type="ORF">BTO11_01175</name>
</gene>
<dbReference type="PROSITE" id="PS00687">
    <property type="entry name" value="ALDEHYDE_DEHYDR_GLU"/>
    <property type="match status" value="1"/>
</dbReference>
<dbReference type="EMBL" id="MSCH01000003">
    <property type="protein sequence ID" value="PQJ52397.1"/>
    <property type="molecule type" value="Genomic_DNA"/>
</dbReference>
<keyword evidence="2 4" id="KW-0560">Oxidoreductase</keyword>
<dbReference type="GO" id="GO:0006081">
    <property type="term" value="P:aldehyde metabolic process"/>
    <property type="evidence" value="ECO:0007669"/>
    <property type="project" value="InterPro"/>
</dbReference>
<dbReference type="PROSITE" id="PS00070">
    <property type="entry name" value="ALDEHYDE_DEHYDR_CYS"/>
    <property type="match status" value="1"/>
</dbReference>
<dbReference type="FunFam" id="3.40.309.10:FF:000003">
    <property type="entry name" value="Aldehyde dehydrogenase"/>
    <property type="match status" value="1"/>
</dbReference>
<comment type="caution">
    <text evidence="9">The sequence shown here is derived from an EMBL/GenBank/DDBJ whole genome shotgun (WGS) entry which is preliminary data.</text>
</comment>